<evidence type="ECO:0008006" key="6">
    <source>
        <dbReference type="Google" id="ProtNLM"/>
    </source>
</evidence>
<evidence type="ECO:0000256" key="2">
    <source>
        <dbReference type="PROSITE-ProRule" id="PRU00497"/>
    </source>
</evidence>
<keyword evidence="1 2" id="KW-0193">Cuticle</keyword>
<dbReference type="STRING" id="1661398.A0A482V7M2"/>
<dbReference type="PANTHER" id="PTHR12236">
    <property type="entry name" value="STRUCTURAL CONTITUENT OF CUTICLE"/>
    <property type="match status" value="1"/>
</dbReference>
<dbReference type="EMBL" id="QDEB01130498">
    <property type="protein sequence ID" value="RZB39200.1"/>
    <property type="molecule type" value="Genomic_DNA"/>
</dbReference>
<feature type="chain" id="PRO_5019865471" description="Chitin bind 4 domain containing protein" evidence="3">
    <location>
        <begin position="16"/>
        <end position="304"/>
    </location>
</feature>
<dbReference type="PROSITE" id="PS51155">
    <property type="entry name" value="CHIT_BIND_RR_2"/>
    <property type="match status" value="1"/>
</dbReference>
<dbReference type="PROSITE" id="PS00233">
    <property type="entry name" value="CHIT_BIND_RR_1"/>
    <property type="match status" value="1"/>
</dbReference>
<name>A0A482V7M2_ASBVE</name>
<reference evidence="4 5" key="1">
    <citation type="submission" date="2017-03" db="EMBL/GenBank/DDBJ databases">
        <title>Genome of the blue death feigning beetle - Asbolus verrucosus.</title>
        <authorList>
            <person name="Rider S.D."/>
        </authorList>
    </citation>
    <scope>NUCLEOTIDE SEQUENCE [LARGE SCALE GENOMIC DNA]</scope>
    <source>
        <strain evidence="4">Butters</strain>
        <tissue evidence="4">Head and leg muscle</tissue>
    </source>
</reference>
<dbReference type="AlphaFoldDB" id="A0A482V7M2"/>
<dbReference type="InterPro" id="IPR051217">
    <property type="entry name" value="Insect_Cuticle_Struc_Prot"/>
</dbReference>
<comment type="caution">
    <text evidence="4">The sequence shown here is derived from an EMBL/GenBank/DDBJ whole genome shotgun (WGS) entry which is preliminary data.</text>
</comment>
<feature type="signal peptide" evidence="3">
    <location>
        <begin position="1"/>
        <end position="15"/>
    </location>
</feature>
<keyword evidence="5" id="KW-1185">Reference proteome</keyword>
<protein>
    <recommendedName>
        <fullName evidence="6">Chitin bind 4 domain containing protein</fullName>
    </recommendedName>
</protein>
<dbReference type="Pfam" id="PF00379">
    <property type="entry name" value="Chitin_bind_4"/>
    <property type="match status" value="1"/>
</dbReference>
<keyword evidence="3" id="KW-0732">Signal</keyword>
<evidence type="ECO:0000313" key="5">
    <source>
        <dbReference type="Proteomes" id="UP000292052"/>
    </source>
</evidence>
<dbReference type="InterPro" id="IPR000618">
    <property type="entry name" value="Insect_cuticle"/>
</dbReference>
<evidence type="ECO:0000256" key="1">
    <source>
        <dbReference type="ARBA" id="ARBA00022460"/>
    </source>
</evidence>
<organism evidence="4 5">
    <name type="scientific">Asbolus verrucosus</name>
    <name type="common">Desert ironclad beetle</name>
    <dbReference type="NCBI Taxonomy" id="1661398"/>
    <lineage>
        <taxon>Eukaryota</taxon>
        <taxon>Metazoa</taxon>
        <taxon>Ecdysozoa</taxon>
        <taxon>Arthropoda</taxon>
        <taxon>Hexapoda</taxon>
        <taxon>Insecta</taxon>
        <taxon>Pterygota</taxon>
        <taxon>Neoptera</taxon>
        <taxon>Endopterygota</taxon>
        <taxon>Coleoptera</taxon>
        <taxon>Polyphaga</taxon>
        <taxon>Cucujiformia</taxon>
        <taxon>Tenebrionidae</taxon>
        <taxon>Pimeliinae</taxon>
        <taxon>Asbolus</taxon>
    </lineage>
</organism>
<evidence type="ECO:0000256" key="3">
    <source>
        <dbReference type="SAM" id="SignalP"/>
    </source>
</evidence>
<dbReference type="GO" id="GO:0031012">
    <property type="term" value="C:extracellular matrix"/>
    <property type="evidence" value="ECO:0007669"/>
    <property type="project" value="TreeGrafter"/>
</dbReference>
<proteinExistence type="predicted"/>
<dbReference type="PANTHER" id="PTHR12236:SF75">
    <property type="entry name" value="CUTICULAR PROTEIN 62BB, ISOFORM A"/>
    <property type="match status" value="1"/>
</dbReference>
<dbReference type="Proteomes" id="UP000292052">
    <property type="component" value="Unassembled WGS sequence"/>
</dbReference>
<accession>A0A482V7M2</accession>
<dbReference type="GO" id="GO:0042302">
    <property type="term" value="F:structural constituent of cuticle"/>
    <property type="evidence" value="ECO:0007669"/>
    <property type="project" value="UniProtKB-UniRule"/>
</dbReference>
<dbReference type="PRINTS" id="PR00947">
    <property type="entry name" value="CUTICLE"/>
</dbReference>
<dbReference type="GO" id="GO:0005615">
    <property type="term" value="C:extracellular space"/>
    <property type="evidence" value="ECO:0007669"/>
    <property type="project" value="TreeGrafter"/>
</dbReference>
<sequence length="304" mass="34887">MLTFLVLVFVTAISCEHFDELGLHFDYNTEYAPQYDSYKPRDYHFNYAVSDPHTGDHKSQWEVRENGVVRGGYSLLEPDGTTRIVEYIADEGGFRAVVKKIGTALYPEHVETLRPIIEQAIPETAHYRTYDGQISNYANTLDNPLPHVEPLLAEIPRVAEIHDDQHPTLVHPIPYQIQKPSFLYQHQQIYPGTIEVHQDSLQDNNQYLLVEPKASGYGGEVLPVIPIAPTYHTTIEYHGLTGNLEDDTRYNNAEPSRNYEYQGDYSERVHKVVRAPVSKGYNDMKSHKSTSQQFIIYYPDQNES</sequence>
<dbReference type="InterPro" id="IPR031311">
    <property type="entry name" value="CHIT_BIND_RR_consensus"/>
</dbReference>
<dbReference type="OrthoDB" id="6515429at2759"/>
<gene>
    <name evidence="4" type="ORF">BDFB_003130</name>
</gene>
<evidence type="ECO:0000313" key="4">
    <source>
        <dbReference type="EMBL" id="RZB39200.1"/>
    </source>
</evidence>